<keyword evidence="5 9" id="KW-0735">Signal-anchor</keyword>
<reference evidence="10 11" key="1">
    <citation type="submission" date="2015-09" db="EMBL/GenBank/DDBJ databases">
        <title>Atta colombica WGS genome.</title>
        <authorList>
            <person name="Nygaard S."/>
            <person name="Hu H."/>
            <person name="Boomsma J."/>
            <person name="Zhang G."/>
        </authorList>
    </citation>
    <scope>NUCLEOTIDE SEQUENCE [LARGE SCALE GENOMIC DNA]</scope>
    <source>
        <strain evidence="10">Treedump-2</strain>
        <tissue evidence="10">Whole body</tissue>
    </source>
</reference>
<evidence type="ECO:0000256" key="7">
    <source>
        <dbReference type="ARBA" id="ARBA00023136"/>
    </source>
</evidence>
<dbReference type="Gene3D" id="3.40.50.300">
    <property type="entry name" value="P-loop containing nucleotide triphosphate hydrolases"/>
    <property type="match status" value="1"/>
</dbReference>
<name>A0A151HZ44_9HYME</name>
<evidence type="ECO:0000256" key="1">
    <source>
        <dbReference type="ARBA" id="ARBA00004606"/>
    </source>
</evidence>
<dbReference type="AlphaFoldDB" id="A0A151HZ44"/>
<proteinExistence type="inferred from homology"/>
<sequence length="557" mass="63666">MNKVSERPLERVPSSVGCWAPVRQEGAHAASARDQNLPLNVAYRFLDFVITDLRIIRDLTVKNSLRVGEVASIKQRETWVTIMGKQTSIDAEIGATISELEVLVASETQQGEKEDEGEGKENIYDGRSATRMESRHPRKNRLRSIVGICLFLALTGIIYLGYFCPDHVCALTNREIRESIGLSESLSIAHGSPVAGSAALSSVSIELDRNGLLSVHPAFKLQSIQGSLGYDDIFANDTFQFDINAHDVMVFLHIQKTGGTLFGKHLVRDLELQRPCSCQRRRKRCFCFRPNHNENWLFSRYSTGWKCGLHADWTELTNCVDTELNKIEGDGIKRRYFYITIIRDPVARYLSEFRHVQRGATWRGARHWCGGTQANIPQCYDGPNWKGVTLEEFMECPYNLARNRQTRMLADLSIVGCYNSTLSKTDKERLILASAKHNLQFMPFFMLTEYQKVGQYTFEETFKMRFAVAFEQHNATLSAATMATLSTEQLDAVRKLNSLDLELYEFAKNLAFQRFKRLRDRDPHFVQRFQHLGELPLRQSATEFNWDSVIEDTTDNE</sequence>
<keyword evidence="11" id="KW-1185">Reference proteome</keyword>
<evidence type="ECO:0000256" key="6">
    <source>
        <dbReference type="ARBA" id="ARBA00022989"/>
    </source>
</evidence>
<dbReference type="FunFam" id="3.40.50.300:FF:000347">
    <property type="entry name" value="Heparan-sulfate 6-O-sulfotransferase"/>
    <property type="match status" value="1"/>
</dbReference>
<evidence type="ECO:0000256" key="2">
    <source>
        <dbReference type="ARBA" id="ARBA00010109"/>
    </source>
</evidence>
<protein>
    <recommendedName>
        <fullName evidence="9">Heparan-sulfate 6-O-sulfotransferase</fullName>
        <ecNumber evidence="9">2.8.2.-</ecNumber>
    </recommendedName>
</protein>
<evidence type="ECO:0000256" key="9">
    <source>
        <dbReference type="RuleBase" id="RU364122"/>
    </source>
</evidence>
<evidence type="ECO:0000256" key="5">
    <source>
        <dbReference type="ARBA" id="ARBA00022968"/>
    </source>
</evidence>
<keyword evidence="8" id="KW-0325">Glycoprotein</keyword>
<dbReference type="EC" id="2.8.2.-" evidence="9"/>
<keyword evidence="7 9" id="KW-0472">Membrane</keyword>
<dbReference type="SUPFAM" id="SSF52540">
    <property type="entry name" value="P-loop containing nucleoside triphosphate hydrolases"/>
    <property type="match status" value="1"/>
</dbReference>
<dbReference type="InterPro" id="IPR005331">
    <property type="entry name" value="Sulfotransferase"/>
</dbReference>
<keyword evidence="4 9" id="KW-0812">Transmembrane</keyword>
<dbReference type="GO" id="GO:0017095">
    <property type="term" value="F:heparan sulfate 6-sulfotransferase activity"/>
    <property type="evidence" value="ECO:0007669"/>
    <property type="project" value="TreeGrafter"/>
</dbReference>
<keyword evidence="6 9" id="KW-1133">Transmembrane helix</keyword>
<dbReference type="EMBL" id="KQ976724">
    <property type="protein sequence ID" value="KYM76639.1"/>
    <property type="molecule type" value="Genomic_DNA"/>
</dbReference>
<feature type="transmembrane region" description="Helical" evidence="9">
    <location>
        <begin position="142"/>
        <end position="162"/>
    </location>
</feature>
<comment type="function">
    <text evidence="9">6-O-sulfation enzyme which catalyzes the transfer of sulfate from 3'-phosphoadenosine 5'-phosphosulfate (PAPS) to position 6 of the N-sulfoglucosamine residue (GlcNS) of heparan sulfate.</text>
</comment>
<gene>
    <name evidence="10" type="ORF">ALC53_12934</name>
</gene>
<evidence type="ECO:0000256" key="4">
    <source>
        <dbReference type="ARBA" id="ARBA00022692"/>
    </source>
</evidence>
<evidence type="ECO:0000313" key="11">
    <source>
        <dbReference type="Proteomes" id="UP000078540"/>
    </source>
</evidence>
<accession>A0A151HZ44</accession>
<dbReference type="PANTHER" id="PTHR12812">
    <property type="entry name" value="HEPARAN SULFATE 6-O-SULFOTRANSFERASE 3"/>
    <property type="match status" value="1"/>
</dbReference>
<organism evidence="10 11">
    <name type="scientific">Atta colombica</name>
    <dbReference type="NCBI Taxonomy" id="520822"/>
    <lineage>
        <taxon>Eukaryota</taxon>
        <taxon>Metazoa</taxon>
        <taxon>Ecdysozoa</taxon>
        <taxon>Arthropoda</taxon>
        <taxon>Hexapoda</taxon>
        <taxon>Insecta</taxon>
        <taxon>Pterygota</taxon>
        <taxon>Neoptera</taxon>
        <taxon>Endopterygota</taxon>
        <taxon>Hymenoptera</taxon>
        <taxon>Apocrita</taxon>
        <taxon>Aculeata</taxon>
        <taxon>Formicoidea</taxon>
        <taxon>Formicidae</taxon>
        <taxon>Myrmicinae</taxon>
        <taxon>Atta</taxon>
    </lineage>
</organism>
<dbReference type="PANTHER" id="PTHR12812:SF0">
    <property type="entry name" value="HEPARAN-SULFATE 6-O-SULFOTRANSFERASE"/>
    <property type="match status" value="1"/>
</dbReference>
<evidence type="ECO:0000313" key="10">
    <source>
        <dbReference type="EMBL" id="KYM76639.1"/>
    </source>
</evidence>
<keyword evidence="3 9" id="KW-0808">Transferase</keyword>
<dbReference type="STRING" id="520822.A0A151HZ44"/>
<comment type="subcellular location">
    <subcellularLocation>
        <location evidence="1 9">Membrane</location>
        <topology evidence="1 9">Single-pass type II membrane protein</topology>
    </subcellularLocation>
</comment>
<evidence type="ECO:0000256" key="3">
    <source>
        <dbReference type="ARBA" id="ARBA00022679"/>
    </source>
</evidence>
<comment type="catalytic activity">
    <reaction evidence="9">
        <text>alpha-D-glucosaminyl-[heparan sulfate](n) + 3'-phosphoadenylyl sulfate = 6-sulfo-alpha-D-glucosaminyl-[heparan sulfate](n) + adenosine 3',5'-bisphosphate + H(+)</text>
        <dbReference type="Rhea" id="RHEA:56604"/>
        <dbReference type="Rhea" id="RHEA-COMP:9830"/>
        <dbReference type="Rhea" id="RHEA-COMP:14621"/>
        <dbReference type="ChEBI" id="CHEBI:15378"/>
        <dbReference type="ChEBI" id="CHEBI:58339"/>
        <dbReference type="ChEBI" id="CHEBI:58343"/>
        <dbReference type="ChEBI" id="CHEBI:58388"/>
        <dbReference type="ChEBI" id="CHEBI:140604"/>
    </reaction>
</comment>
<evidence type="ECO:0000256" key="8">
    <source>
        <dbReference type="ARBA" id="ARBA00023180"/>
    </source>
</evidence>
<comment type="similarity">
    <text evidence="2 9">Belongs to the sulfotransferase 6 family.</text>
</comment>
<dbReference type="InterPro" id="IPR027417">
    <property type="entry name" value="P-loop_NTPase"/>
</dbReference>
<dbReference type="GO" id="GO:0016020">
    <property type="term" value="C:membrane"/>
    <property type="evidence" value="ECO:0007669"/>
    <property type="project" value="UniProtKB-SubCell"/>
</dbReference>
<dbReference type="Proteomes" id="UP000078540">
    <property type="component" value="Unassembled WGS sequence"/>
</dbReference>
<dbReference type="InterPro" id="IPR010635">
    <property type="entry name" value="Heparan_SO4-6-sulfoTrfase"/>
</dbReference>
<dbReference type="Pfam" id="PF03567">
    <property type="entry name" value="Sulfotransfer_2"/>
    <property type="match status" value="1"/>
</dbReference>